<dbReference type="eggNOG" id="ENOG5034BZM">
    <property type="taxonomic scope" value="Bacteria"/>
</dbReference>
<dbReference type="Gene3D" id="1.10.260.40">
    <property type="entry name" value="lambda repressor-like DNA-binding domains"/>
    <property type="match status" value="1"/>
</dbReference>
<gene>
    <name evidence="1" type="ORF">CSV86_020650</name>
</gene>
<dbReference type="EMBL" id="AMWJ02000002">
    <property type="protein sequence ID" value="NNJ17421.1"/>
    <property type="molecule type" value="Genomic_DNA"/>
</dbReference>
<keyword evidence="2" id="KW-1185">Reference proteome</keyword>
<evidence type="ECO:0000313" key="1">
    <source>
        <dbReference type="EMBL" id="NNJ17421.1"/>
    </source>
</evidence>
<name>L1M0X4_9PSED</name>
<dbReference type="SUPFAM" id="SSF47413">
    <property type="entry name" value="lambda repressor-like DNA-binding domains"/>
    <property type="match status" value="1"/>
</dbReference>
<dbReference type="InterPro" id="IPR010982">
    <property type="entry name" value="Lambda_DNA-bd_dom_sf"/>
</dbReference>
<dbReference type="OrthoDB" id="6936078at2"/>
<dbReference type="AlphaFoldDB" id="L1M0X4"/>
<protein>
    <submittedName>
        <fullName evidence="1">Transcriptional regulator</fullName>
    </submittedName>
</protein>
<organism evidence="1 2">
    <name type="scientific">Pseudomonas bharatica CSV86</name>
    <dbReference type="NCBI Taxonomy" id="1005395"/>
    <lineage>
        <taxon>Bacteria</taxon>
        <taxon>Pseudomonadati</taxon>
        <taxon>Pseudomonadota</taxon>
        <taxon>Gammaproteobacteria</taxon>
        <taxon>Pseudomonadales</taxon>
        <taxon>Pseudomonadaceae</taxon>
        <taxon>Pseudomonas</taxon>
        <taxon>Pseudomonas bharatica</taxon>
    </lineage>
</organism>
<dbReference type="InterPro" id="IPR001387">
    <property type="entry name" value="Cro/C1-type_HTH"/>
</dbReference>
<sequence>MKDYFPIDCTMTLRRIGLMVKASRLAQQIRQKDVVHRLGVPERMLRRIESGDPSVSTRNLMLVLWQLGLMEQIFRSLEDPSISYLAMEETNKGRRVRYRRAAREDF</sequence>
<dbReference type="RefSeq" id="WP_009399736.1">
    <property type="nucleotide sequence ID" value="NZ_AMWJ02000002.1"/>
</dbReference>
<accession>L1M0X4</accession>
<comment type="caution">
    <text evidence="1">The sequence shown here is derived from an EMBL/GenBank/DDBJ whole genome shotgun (WGS) entry which is preliminary data.</text>
</comment>
<reference evidence="1 2" key="1">
    <citation type="journal article" date="2013" name="Genome Announc.">
        <title>Genome Sequence of Naphthalene-Degrading Soil Bacterium Pseudomonas putida CSV86.</title>
        <authorList>
            <person name="Phale P.S."/>
            <person name="Paliwal V."/>
            <person name="Raju S.C."/>
            <person name="Modak A."/>
            <person name="Purohit H.J."/>
        </authorList>
    </citation>
    <scope>NUCLEOTIDE SEQUENCE [LARGE SCALE GENOMIC DNA]</scope>
    <source>
        <strain evidence="1 2">CSV86</strain>
    </source>
</reference>
<proteinExistence type="predicted"/>
<dbReference type="GO" id="GO:0003677">
    <property type="term" value="F:DNA binding"/>
    <property type="evidence" value="ECO:0007669"/>
    <property type="project" value="InterPro"/>
</dbReference>
<evidence type="ECO:0000313" key="2">
    <source>
        <dbReference type="Proteomes" id="UP000010448"/>
    </source>
</evidence>
<dbReference type="Proteomes" id="UP000010448">
    <property type="component" value="Unassembled WGS sequence"/>
</dbReference>
<dbReference type="CDD" id="cd00093">
    <property type="entry name" value="HTH_XRE"/>
    <property type="match status" value="1"/>
</dbReference>